<protein>
    <submittedName>
        <fullName evidence="1">Uncharacterized protein</fullName>
    </submittedName>
</protein>
<keyword evidence="2" id="KW-1185">Reference proteome</keyword>
<evidence type="ECO:0000313" key="1">
    <source>
        <dbReference type="EMBL" id="QQV89751.1"/>
    </source>
</evidence>
<sequence length="124" mass="14167">MKEHIEKIFRSGQTESDFEIYKKFLRIINKEGSKIFQKGIDKYIILNESEGCCITVGGRVVELIQDGNIILLSVNEAIADKMVKVTINRIESKVKELLDRVDSLRVKVIKGLKDETVDLSRIMP</sequence>
<gene>
    <name evidence="1" type="ORF">Calle1_64</name>
</gene>
<accession>A0A8E4ZBC3</accession>
<dbReference type="Proteomes" id="UP000693797">
    <property type="component" value="Segment"/>
</dbReference>
<dbReference type="EMBL" id="MT732432">
    <property type="protein sequence ID" value="QQV89751.1"/>
    <property type="molecule type" value="Genomic_DNA"/>
</dbReference>
<proteinExistence type="predicted"/>
<organism evidence="1 2">
    <name type="scientific">Cellulophaga phage Calle_1</name>
    <dbReference type="NCBI Taxonomy" id="2745643"/>
    <lineage>
        <taxon>Viruses</taxon>
        <taxon>Duplodnaviria</taxon>
        <taxon>Heunggongvirae</taxon>
        <taxon>Uroviricota</taxon>
        <taxon>Caudoviricetes</taxon>
        <taxon>Pervagoviridae</taxon>
        <taxon>Callevirus</taxon>
        <taxon>Callevirus Calle</taxon>
    </lineage>
</organism>
<evidence type="ECO:0000313" key="2">
    <source>
        <dbReference type="Proteomes" id="UP000693797"/>
    </source>
</evidence>
<reference evidence="1 2" key="1">
    <citation type="submission" date="2020-07" db="EMBL/GenBank/DDBJ databases">
        <title>Highly diverse flavobacterial phages as mortality factor during North Sea spring blooms.</title>
        <authorList>
            <person name="Bartlau N."/>
            <person name="Wichels A."/>
            <person name="Krohne G."/>
            <person name="Adriaenssens E.M."/>
            <person name="Heins A."/>
            <person name="Fuchs B.M."/>
            <person name="Amann R."/>
            <person name="Moraru C."/>
        </authorList>
    </citation>
    <scope>NUCLEOTIDE SEQUENCE [LARGE SCALE GENOMIC DNA]</scope>
</reference>
<name>A0A8E4ZBC3_9CAUD</name>